<evidence type="ECO:0000259" key="1">
    <source>
        <dbReference type="Pfam" id="PF01609"/>
    </source>
</evidence>
<dbReference type="Pfam" id="PF01609">
    <property type="entry name" value="DDE_Tnp_1"/>
    <property type="match status" value="1"/>
</dbReference>
<evidence type="ECO:0000313" key="2">
    <source>
        <dbReference type="EMBL" id="MBK3516106.1"/>
    </source>
</evidence>
<dbReference type="Proteomes" id="UP000605676">
    <property type="component" value="Unassembled WGS sequence"/>
</dbReference>
<organism evidence="2 3">
    <name type="scientific">Carboxylicivirga marina</name>
    <dbReference type="NCBI Taxonomy" id="2800988"/>
    <lineage>
        <taxon>Bacteria</taxon>
        <taxon>Pseudomonadati</taxon>
        <taxon>Bacteroidota</taxon>
        <taxon>Bacteroidia</taxon>
        <taxon>Marinilabiliales</taxon>
        <taxon>Marinilabiliaceae</taxon>
        <taxon>Carboxylicivirga</taxon>
    </lineage>
</organism>
<keyword evidence="3" id="KW-1185">Reference proteome</keyword>
<feature type="domain" description="Transposase IS4-like" evidence="1">
    <location>
        <begin position="210"/>
        <end position="371"/>
    </location>
</feature>
<dbReference type="InterPro" id="IPR002559">
    <property type="entry name" value="Transposase_11"/>
</dbReference>
<accession>A0ABS1HER8</accession>
<dbReference type="EMBL" id="JAENRR010000003">
    <property type="protein sequence ID" value="MBK3516106.1"/>
    <property type="molecule type" value="Genomic_DNA"/>
</dbReference>
<reference evidence="2 3" key="1">
    <citation type="submission" date="2021-01" db="EMBL/GenBank/DDBJ databases">
        <title>Carboxyliciviraga sp.nov., isolated from coastal sediments.</title>
        <authorList>
            <person name="Lu D."/>
            <person name="Zhang T."/>
        </authorList>
    </citation>
    <scope>NUCLEOTIDE SEQUENCE [LARGE SCALE GENOMIC DNA]</scope>
    <source>
        <strain evidence="2 3">N1Y132</strain>
    </source>
</reference>
<dbReference type="RefSeq" id="WP_200463339.1">
    <property type="nucleotide sequence ID" value="NZ_JAENRR010000003.1"/>
</dbReference>
<evidence type="ECO:0000313" key="3">
    <source>
        <dbReference type="Proteomes" id="UP000605676"/>
    </source>
</evidence>
<proteinExistence type="predicted"/>
<protein>
    <submittedName>
        <fullName evidence="2">Transposase</fullName>
    </submittedName>
</protein>
<sequence length="446" mass="51870">MSKCAQEFSVGKQVCFQIGKVINSHFPNLEERILALTDPRMRKEYKLSELILGGIMMSVFNSGSRNAFDQDRKDPLFSENYTRVFKLKLPSCDAIDDVMRAISTNELEQLKCQVLHSLLAKRVLHKFRFQNQYFMISVDATGIASYSSDYCGECTSKTSKNGNTTYFHHVLEAKLVTTNDMAFSIGTEWIRNSEQGEYDKQDCELNAFKRLAAKLKKEFPRLPILILVDALYANEPFFKICIEHGWEFIVTFKDGNLPSVHQEIDLLPPSARKHAERLIPGANKSFKKQNYTYIDNIDYKGIALSYVKCEEQIQSPNAEDKIKTFTHLSSIKACAKNYERISCSGRLRWVIENSFDYLKNHGYNMKHKYSRVSFTALRNYYQCMMIAHMINQFVEKSKDLQPALKKDSKMTIKYLWKRLCTFFLEVDIDSVEYDHFVRKRNQIRLA</sequence>
<comment type="caution">
    <text evidence="2">The sequence shown here is derived from an EMBL/GenBank/DDBJ whole genome shotgun (WGS) entry which is preliminary data.</text>
</comment>
<gene>
    <name evidence="2" type="ORF">JIV24_02055</name>
</gene>
<name>A0ABS1HER8_9BACT</name>